<accession>A0A4Y5YKD1</accession>
<keyword evidence="3" id="KW-1185">Reference proteome</keyword>
<protein>
    <submittedName>
        <fullName evidence="2">Uncharacterized protein</fullName>
    </submittedName>
</protein>
<dbReference type="Proteomes" id="UP000319809">
    <property type="component" value="Chromosome"/>
</dbReference>
<sequence>MVIALVYLPFIDSWFSGIFSSLNWQSPILMDQLSDHFRVIKLIFVCLGGLLLYKKSGKIRKKIGSVLSSNCFIYSGYLLILLQVPFLYLGIWLEGASSSDLNYMHKEKTFDDRTIYVYTADPGAMGKAYHYFYLKCRLPFDRYELKIITKMDWMHEYSFEVKDNELVVINKNEQGKIEGINLSDINCDL</sequence>
<dbReference type="KEGG" id="spol:FH971_11210"/>
<keyword evidence="1" id="KW-1133">Transmembrane helix</keyword>
<feature type="transmembrane region" description="Helical" evidence="1">
    <location>
        <begin position="36"/>
        <end position="53"/>
    </location>
</feature>
<reference evidence="2 3" key="1">
    <citation type="submission" date="2019-06" db="EMBL/GenBank/DDBJ databases">
        <title>The genome of Shewanella sp. SM1901.</title>
        <authorList>
            <person name="Cha Q."/>
        </authorList>
    </citation>
    <scope>NUCLEOTIDE SEQUENCE [LARGE SCALE GENOMIC DNA]</scope>
    <source>
        <strain evidence="2 3">SM1901</strain>
    </source>
</reference>
<evidence type="ECO:0000256" key="1">
    <source>
        <dbReference type="SAM" id="Phobius"/>
    </source>
</evidence>
<keyword evidence="1" id="KW-0472">Membrane</keyword>
<dbReference type="EMBL" id="CP041036">
    <property type="protein sequence ID" value="QDE33231.1"/>
    <property type="molecule type" value="Genomic_DNA"/>
</dbReference>
<proteinExistence type="predicted"/>
<gene>
    <name evidence="2" type="ORF">FH971_11210</name>
</gene>
<organism evidence="2 3">
    <name type="scientific">Shewanella polaris</name>
    <dbReference type="NCBI Taxonomy" id="2588449"/>
    <lineage>
        <taxon>Bacteria</taxon>
        <taxon>Pseudomonadati</taxon>
        <taxon>Pseudomonadota</taxon>
        <taxon>Gammaproteobacteria</taxon>
        <taxon>Alteromonadales</taxon>
        <taxon>Shewanellaceae</taxon>
        <taxon>Shewanella</taxon>
    </lineage>
</organism>
<feature type="transmembrane region" description="Helical" evidence="1">
    <location>
        <begin position="74"/>
        <end position="93"/>
    </location>
</feature>
<dbReference type="AlphaFoldDB" id="A0A4Y5YKD1"/>
<keyword evidence="1" id="KW-0812">Transmembrane</keyword>
<evidence type="ECO:0000313" key="3">
    <source>
        <dbReference type="Proteomes" id="UP000319809"/>
    </source>
</evidence>
<name>A0A4Y5YKD1_9GAMM</name>
<evidence type="ECO:0000313" key="2">
    <source>
        <dbReference type="EMBL" id="QDE33231.1"/>
    </source>
</evidence>